<feature type="transmembrane region" description="Helical" evidence="8">
    <location>
        <begin position="230"/>
        <end position="252"/>
    </location>
</feature>
<protein>
    <recommendedName>
        <fullName evidence="9">Major facilitator superfamily (MFS) profile domain-containing protein</fullName>
    </recommendedName>
</protein>
<feature type="transmembrane region" description="Helical" evidence="8">
    <location>
        <begin position="159"/>
        <end position="184"/>
    </location>
</feature>
<keyword evidence="5 8" id="KW-1133">Transmembrane helix</keyword>
<dbReference type="EMBL" id="JYKN01003331">
    <property type="protein sequence ID" value="KKK13031.1"/>
    <property type="molecule type" value="Genomic_DNA"/>
</dbReference>
<dbReference type="InterPro" id="IPR036259">
    <property type="entry name" value="MFS_trans_sf"/>
</dbReference>
<evidence type="ECO:0000313" key="11">
    <source>
        <dbReference type="Proteomes" id="UP000034947"/>
    </source>
</evidence>
<feature type="transmembrane region" description="Helical" evidence="8">
    <location>
        <begin position="34"/>
        <end position="55"/>
    </location>
</feature>
<keyword evidence="6 8" id="KW-0472">Membrane</keyword>
<evidence type="ECO:0000256" key="1">
    <source>
        <dbReference type="ARBA" id="ARBA00004141"/>
    </source>
</evidence>
<feature type="transmembrane region" description="Helical" evidence="8">
    <location>
        <begin position="107"/>
        <end position="128"/>
    </location>
</feature>
<feature type="transmembrane region" description="Helical" evidence="8">
    <location>
        <begin position="76"/>
        <end position="95"/>
    </location>
</feature>
<evidence type="ECO:0000256" key="7">
    <source>
        <dbReference type="SAM" id="MobiDB-lite"/>
    </source>
</evidence>
<evidence type="ECO:0000256" key="4">
    <source>
        <dbReference type="ARBA" id="ARBA00022692"/>
    </source>
</evidence>
<comment type="subcellular location">
    <subcellularLocation>
        <location evidence="1">Membrane</location>
        <topology evidence="1">Multi-pass membrane protein</topology>
    </subcellularLocation>
</comment>
<dbReference type="OrthoDB" id="2250022at2759"/>
<sequence length="530" mass="58733">MTNPPAVDGGRLNGDNENPDTTLTEHEKQIEKKLVWKLDLIILPLVCLTFFLSCIDRTNYAAARLQHLEKDLKMTDAQYQTALCIYYLGYIFLQVPSNLLLNHYGRPALHIGLSTIAWGIVTTCTARVHNFQGMLACRIILGIVGQCLGSFTHRYVYCFLALISLFVGVNVEAPVYPGILFYLTRWYKKTELTLRISIYLAAGLVAAAFGSLIAAGILSGLDGVRGLSAWQWLYIIEGAVSISGGIAIISCLPNFPHTWTALAPEMKQVAIRRLTLDALQADLDISGGMSQVQGLKLALADIKLYVMAAINMCIIGAIGCQNFFPTLTATLGYSHIVSLLLVAPPYMFIAFYSCLHSYLSDKVGNRFWFIMYPAPIAIAGFVIFMTVDTFGIKYFSTFLMLLIYPMNNTISAWIATCISRPPAKRAAAYGFISTVANSANIWTPFTYRNQDAPHFRLALGIVTGLVFAAAVLSIVLRMMLVRENRKLDGIEIEDSHMTEVELARLEKTAEAEGIDMATTKRLHHGFRYTI</sequence>
<gene>
    <name evidence="10" type="ORF">AOCH_001054</name>
</gene>
<dbReference type="Pfam" id="PF07690">
    <property type="entry name" value="MFS_1"/>
    <property type="match status" value="1"/>
</dbReference>
<dbReference type="SUPFAM" id="SSF103473">
    <property type="entry name" value="MFS general substrate transporter"/>
    <property type="match status" value="1"/>
</dbReference>
<evidence type="ECO:0000313" key="10">
    <source>
        <dbReference type="EMBL" id="KKK13031.1"/>
    </source>
</evidence>
<feature type="transmembrane region" description="Helical" evidence="8">
    <location>
        <begin position="367"/>
        <end position="386"/>
    </location>
</feature>
<feature type="domain" description="Major facilitator superfamily (MFS) profile" evidence="9">
    <location>
        <begin position="42"/>
        <end position="485"/>
    </location>
</feature>
<feature type="transmembrane region" description="Helical" evidence="8">
    <location>
        <begin position="392"/>
        <end position="414"/>
    </location>
</feature>
<evidence type="ECO:0000256" key="2">
    <source>
        <dbReference type="ARBA" id="ARBA00008335"/>
    </source>
</evidence>
<evidence type="ECO:0000256" key="3">
    <source>
        <dbReference type="ARBA" id="ARBA00022448"/>
    </source>
</evidence>
<feature type="transmembrane region" description="Helical" evidence="8">
    <location>
        <begin position="426"/>
        <end position="445"/>
    </location>
</feature>
<evidence type="ECO:0000256" key="5">
    <source>
        <dbReference type="ARBA" id="ARBA00022989"/>
    </source>
</evidence>
<dbReference type="VEuPathDB" id="FungiDB:P175DRAFT_0472586"/>
<feature type="transmembrane region" description="Helical" evidence="8">
    <location>
        <begin position="135"/>
        <end position="153"/>
    </location>
</feature>
<keyword evidence="11" id="KW-1185">Reference proteome</keyword>
<organism evidence="10 11">
    <name type="scientific">Aspergillus ochraceoroseus</name>
    <dbReference type="NCBI Taxonomy" id="138278"/>
    <lineage>
        <taxon>Eukaryota</taxon>
        <taxon>Fungi</taxon>
        <taxon>Dikarya</taxon>
        <taxon>Ascomycota</taxon>
        <taxon>Pezizomycotina</taxon>
        <taxon>Eurotiomycetes</taxon>
        <taxon>Eurotiomycetidae</taxon>
        <taxon>Eurotiales</taxon>
        <taxon>Aspergillaceae</taxon>
        <taxon>Aspergillus</taxon>
        <taxon>Aspergillus subgen. Nidulantes</taxon>
    </lineage>
</organism>
<feature type="transmembrane region" description="Helical" evidence="8">
    <location>
        <begin position="196"/>
        <end position="218"/>
    </location>
</feature>
<evidence type="ECO:0000259" key="9">
    <source>
        <dbReference type="PROSITE" id="PS50850"/>
    </source>
</evidence>
<dbReference type="GO" id="GO:0022857">
    <property type="term" value="F:transmembrane transporter activity"/>
    <property type="evidence" value="ECO:0007669"/>
    <property type="project" value="InterPro"/>
</dbReference>
<dbReference type="Gene3D" id="1.20.1250.20">
    <property type="entry name" value="MFS general substrate transporter like domains"/>
    <property type="match status" value="2"/>
</dbReference>
<reference evidence="10 11" key="1">
    <citation type="submission" date="2015-02" db="EMBL/GenBank/DDBJ databases">
        <title>Draft Genome Sequences of Two Closely-Related Aflatoxigenic Aspergillus Species Obtained from the Cote d'Ivoire.</title>
        <authorList>
            <person name="Moore G.G."/>
            <person name="Beltz S.B."/>
            <person name="Mack B.M."/>
        </authorList>
    </citation>
    <scope>NUCLEOTIDE SEQUENCE [LARGE SCALE GENOMIC DNA]</scope>
    <source>
        <strain evidence="10 11">SRRC1432</strain>
    </source>
</reference>
<keyword evidence="4 8" id="KW-0812">Transmembrane</keyword>
<feature type="transmembrane region" description="Helical" evidence="8">
    <location>
        <begin position="336"/>
        <end position="355"/>
    </location>
</feature>
<dbReference type="InterPro" id="IPR020846">
    <property type="entry name" value="MFS_dom"/>
</dbReference>
<comment type="similarity">
    <text evidence="2">Belongs to the major facilitator superfamily.</text>
</comment>
<feature type="transmembrane region" description="Helical" evidence="8">
    <location>
        <begin position="304"/>
        <end position="324"/>
    </location>
</feature>
<dbReference type="AlphaFoldDB" id="A0A0F8UQA7"/>
<name>A0A0F8UQA7_9EURO</name>
<evidence type="ECO:0000256" key="8">
    <source>
        <dbReference type="SAM" id="Phobius"/>
    </source>
</evidence>
<keyword evidence="3" id="KW-0813">Transport</keyword>
<dbReference type="InterPro" id="IPR011701">
    <property type="entry name" value="MFS"/>
</dbReference>
<dbReference type="PANTHER" id="PTHR43791:SF78">
    <property type="entry name" value="TRANSPORTER, PUTATIVE (AFU_ORTHOLOGUE AFUA_3G01370)-RELATED"/>
    <property type="match status" value="1"/>
</dbReference>
<proteinExistence type="inferred from homology"/>
<feature type="region of interest" description="Disordered" evidence="7">
    <location>
        <begin position="1"/>
        <end position="22"/>
    </location>
</feature>
<dbReference type="PANTHER" id="PTHR43791">
    <property type="entry name" value="PERMEASE-RELATED"/>
    <property type="match status" value="1"/>
</dbReference>
<dbReference type="PROSITE" id="PS50850">
    <property type="entry name" value="MFS"/>
    <property type="match status" value="1"/>
</dbReference>
<dbReference type="GO" id="GO:0016020">
    <property type="term" value="C:membrane"/>
    <property type="evidence" value="ECO:0007669"/>
    <property type="project" value="UniProtKB-SubCell"/>
</dbReference>
<dbReference type="FunFam" id="1.20.1250.20:FF:000013">
    <property type="entry name" value="MFS general substrate transporter"/>
    <property type="match status" value="1"/>
</dbReference>
<evidence type="ECO:0000256" key="6">
    <source>
        <dbReference type="ARBA" id="ARBA00023136"/>
    </source>
</evidence>
<dbReference type="Proteomes" id="UP000034947">
    <property type="component" value="Unassembled WGS sequence"/>
</dbReference>
<comment type="caution">
    <text evidence="10">The sequence shown here is derived from an EMBL/GenBank/DDBJ whole genome shotgun (WGS) entry which is preliminary data.</text>
</comment>
<accession>A0A0F8UQA7</accession>
<feature type="transmembrane region" description="Helical" evidence="8">
    <location>
        <begin position="457"/>
        <end position="476"/>
    </location>
</feature>